<dbReference type="RefSeq" id="XP_060368446.1">
    <property type="nucleotide sequence ID" value="XM_060510201.1"/>
</dbReference>
<organism evidence="2 3">
    <name type="scientific">Glomerella acutata</name>
    <name type="common">Colletotrichum acutatum</name>
    <dbReference type="NCBI Taxonomy" id="27357"/>
    <lineage>
        <taxon>Eukaryota</taxon>
        <taxon>Fungi</taxon>
        <taxon>Dikarya</taxon>
        <taxon>Ascomycota</taxon>
        <taxon>Pezizomycotina</taxon>
        <taxon>Sordariomycetes</taxon>
        <taxon>Hypocreomycetidae</taxon>
        <taxon>Glomerellales</taxon>
        <taxon>Glomerellaceae</taxon>
        <taxon>Colletotrichum</taxon>
        <taxon>Colletotrichum acutatum species complex</taxon>
    </lineage>
</organism>
<proteinExistence type="predicted"/>
<dbReference type="GeneID" id="85394100"/>
<evidence type="ECO:0000313" key="2">
    <source>
        <dbReference type="EMBL" id="KAK1728391.1"/>
    </source>
</evidence>
<dbReference type="AlphaFoldDB" id="A0AAD8UR03"/>
<feature type="compositionally biased region" description="Low complexity" evidence="1">
    <location>
        <begin position="108"/>
        <end position="123"/>
    </location>
</feature>
<reference evidence="2" key="1">
    <citation type="submission" date="2021-12" db="EMBL/GenBank/DDBJ databases">
        <title>Comparative genomics, transcriptomics and evolutionary studies reveal genomic signatures of adaptation to plant cell wall in hemibiotrophic fungi.</title>
        <authorList>
            <consortium name="DOE Joint Genome Institute"/>
            <person name="Baroncelli R."/>
            <person name="Diaz J.F."/>
            <person name="Benocci T."/>
            <person name="Peng M."/>
            <person name="Battaglia E."/>
            <person name="Haridas S."/>
            <person name="Andreopoulos W."/>
            <person name="Labutti K."/>
            <person name="Pangilinan J."/>
            <person name="Floch G.L."/>
            <person name="Makela M.R."/>
            <person name="Henrissat B."/>
            <person name="Grigoriev I.V."/>
            <person name="Crouch J.A."/>
            <person name="De Vries R.P."/>
            <person name="Sukno S.A."/>
            <person name="Thon M.R."/>
        </authorList>
    </citation>
    <scope>NUCLEOTIDE SEQUENCE</scope>
    <source>
        <strain evidence="2">CBS 112980</strain>
    </source>
</reference>
<feature type="region of interest" description="Disordered" evidence="1">
    <location>
        <begin position="100"/>
        <end position="126"/>
    </location>
</feature>
<dbReference type="EMBL" id="JAHMHS010000017">
    <property type="protein sequence ID" value="KAK1728391.1"/>
    <property type="molecule type" value="Genomic_DNA"/>
</dbReference>
<comment type="caution">
    <text evidence="2">The sequence shown here is derived from an EMBL/GenBank/DDBJ whole genome shotgun (WGS) entry which is preliminary data.</text>
</comment>
<gene>
    <name evidence="2" type="ORF">BDZ83DRAFT_648660</name>
</gene>
<protein>
    <submittedName>
        <fullName evidence="2">Uncharacterized protein</fullName>
    </submittedName>
</protein>
<feature type="region of interest" description="Disordered" evidence="1">
    <location>
        <begin position="23"/>
        <end position="53"/>
    </location>
</feature>
<dbReference type="Proteomes" id="UP001244207">
    <property type="component" value="Unassembled WGS sequence"/>
</dbReference>
<sequence>MDSHCSLPPSDGLAVSNFDRTPALDSTQQPELPLSSTIPQQDKNNLGAPLPDDGAVFGRELPAASASPDVWVVLRAHFGATNDQSCRFTKSSSHLLRYTESRGHRRSTTTTRTTTTRSPNSSRAKANTGLPLITRHFTTRKKGEEADPGHAKGVAVQFWPRGLPSWAVGTRIQLAGLPQTTLPGCQAVAVRANIDNRLWSLLVNPALNHLSALSVDHSVAPNPHRNTVRSSIEWATILPDFCAGLRGGYPGLAFESALIDMVSQQTETEGLKVSSRVPTANSLLYD</sequence>
<name>A0AAD8UR03_GLOAC</name>
<evidence type="ECO:0000313" key="3">
    <source>
        <dbReference type="Proteomes" id="UP001244207"/>
    </source>
</evidence>
<accession>A0AAD8UR03</accession>
<feature type="compositionally biased region" description="Polar residues" evidence="1">
    <location>
        <begin position="24"/>
        <end position="44"/>
    </location>
</feature>
<keyword evidence="3" id="KW-1185">Reference proteome</keyword>
<evidence type="ECO:0000256" key="1">
    <source>
        <dbReference type="SAM" id="MobiDB-lite"/>
    </source>
</evidence>